<dbReference type="RefSeq" id="WP_010384082.1">
    <property type="nucleotide sequence ID" value="NZ_AHCD03000027.1"/>
</dbReference>
<evidence type="ECO:0000313" key="2">
    <source>
        <dbReference type="EMBL" id="KAF7787854.1"/>
    </source>
</evidence>
<organism evidence="2 3">
    <name type="scientific">Pseudoalteromonas rubra</name>
    <dbReference type="NCBI Taxonomy" id="43658"/>
    <lineage>
        <taxon>Bacteria</taxon>
        <taxon>Pseudomonadati</taxon>
        <taxon>Pseudomonadota</taxon>
        <taxon>Gammaproteobacteria</taxon>
        <taxon>Alteromonadales</taxon>
        <taxon>Pseudoalteromonadaceae</taxon>
        <taxon>Pseudoalteromonas</taxon>
    </lineage>
</organism>
<protein>
    <submittedName>
        <fullName evidence="2">Uncharacterized protein</fullName>
    </submittedName>
</protein>
<proteinExistence type="predicted"/>
<gene>
    <name evidence="2" type="ORF">PRUB_a2362</name>
</gene>
<accession>A0A8T0CAR7</accession>
<sequence length="109" mass="11702">MKKLSTVTAACALLLSGQVYAAGATSIGKIDIMYVNNGWTMVHGEKIKGNPSNCSDSTYYAIVPSHPNYDALHSTLLAAKLAGTNVNFYVSGCSGQNNKYPRITSIWVR</sequence>
<evidence type="ECO:0000313" key="3">
    <source>
        <dbReference type="Proteomes" id="UP000016480"/>
    </source>
</evidence>
<feature type="chain" id="PRO_5035819812" evidence="1">
    <location>
        <begin position="22"/>
        <end position="109"/>
    </location>
</feature>
<comment type="caution">
    <text evidence="2">The sequence shown here is derived from an EMBL/GenBank/DDBJ whole genome shotgun (WGS) entry which is preliminary data.</text>
</comment>
<evidence type="ECO:0000256" key="1">
    <source>
        <dbReference type="SAM" id="SignalP"/>
    </source>
</evidence>
<dbReference type="AlphaFoldDB" id="A0A8T0CAR7"/>
<dbReference type="Proteomes" id="UP000016480">
    <property type="component" value="Unassembled WGS sequence"/>
</dbReference>
<dbReference type="GeneID" id="61356679"/>
<dbReference type="EMBL" id="AHCD03000027">
    <property type="protein sequence ID" value="KAF7787854.1"/>
    <property type="molecule type" value="Genomic_DNA"/>
</dbReference>
<keyword evidence="1" id="KW-0732">Signal</keyword>
<feature type="signal peptide" evidence="1">
    <location>
        <begin position="1"/>
        <end position="21"/>
    </location>
</feature>
<reference evidence="2 3" key="1">
    <citation type="journal article" date="2012" name="J. Bacteriol.">
        <title>Genome sequence of the cycloprodigiosin-producing bacterial strain Pseudoalteromonas rubra ATCC 29570(T).</title>
        <authorList>
            <person name="Xie B.B."/>
            <person name="Shu Y.L."/>
            <person name="Qin Q.L."/>
            <person name="Rong J.C."/>
            <person name="Zhang X.Y."/>
            <person name="Chen X.L."/>
            <person name="Zhou B.C."/>
            <person name="Zhang Y.Z."/>
        </authorList>
    </citation>
    <scope>NUCLEOTIDE SEQUENCE [LARGE SCALE GENOMIC DNA]</scope>
    <source>
        <strain evidence="2 3">DSM 6842</strain>
    </source>
</reference>
<name>A0A8T0CAR7_9GAMM</name>